<gene>
    <name evidence="2" type="ORF">EBV32_05105</name>
</gene>
<dbReference type="AlphaFoldDB" id="A0A964V0K6"/>
<feature type="compositionally biased region" description="Polar residues" evidence="1">
    <location>
        <begin position="67"/>
        <end position="76"/>
    </location>
</feature>
<evidence type="ECO:0000313" key="2">
    <source>
        <dbReference type="EMBL" id="NBN88446.1"/>
    </source>
</evidence>
<organism evidence="2 3">
    <name type="scientific">Candidatus Fonsibacter lacus</name>
    <dbReference type="NCBI Taxonomy" id="2576439"/>
    <lineage>
        <taxon>Bacteria</taxon>
        <taxon>Pseudomonadati</taxon>
        <taxon>Pseudomonadota</taxon>
        <taxon>Alphaproteobacteria</taxon>
        <taxon>Candidatus Pelagibacterales</taxon>
        <taxon>Candidatus Pelagibacterales incertae sedis</taxon>
        <taxon>Candidatus Fonsibacter</taxon>
    </lineage>
</organism>
<sequence length="203" mass="23026">MEPELLDLIQQYKPKRQALSAFCADLIEQRALGLDSPSKLPAYRVGAGTSPLLGPSMQDLPTEQVKQESPAQQGLLDSSLGVTLEPKKNKSNTYKGRKQRSKPDYTPEFEAFWRVYQSLPVKAAKQAKLLALEAWNEATAQHSADDLQRAVEAQLQVQERELRSERGFTVTMPDCFRWLRDQCYLALLEQHEPVQPSKPSWML</sequence>
<feature type="region of interest" description="Disordered" evidence="1">
    <location>
        <begin position="51"/>
        <end position="78"/>
    </location>
</feature>
<name>A0A964V0K6_9PROT</name>
<dbReference type="EMBL" id="RGET01000127">
    <property type="protein sequence ID" value="NBN88446.1"/>
    <property type="molecule type" value="Genomic_DNA"/>
</dbReference>
<reference evidence="2" key="1">
    <citation type="submission" date="2018-10" db="EMBL/GenBank/DDBJ databases">
        <title>Iterative Subtractive Binning of Freshwater Chronoseries Metagenomes Recovers Nearly Complete Genomes from over Four Hundred Novel Species.</title>
        <authorList>
            <person name="Rodriguez-R L.M."/>
            <person name="Tsementzi D."/>
            <person name="Luo C."/>
            <person name="Konstantinidis K.T."/>
        </authorList>
    </citation>
    <scope>NUCLEOTIDE SEQUENCE</scope>
    <source>
        <strain evidence="2">WB7_6_001</strain>
    </source>
</reference>
<evidence type="ECO:0000313" key="3">
    <source>
        <dbReference type="Proteomes" id="UP000713222"/>
    </source>
</evidence>
<protein>
    <submittedName>
        <fullName evidence="2">Uncharacterized protein</fullName>
    </submittedName>
</protein>
<evidence type="ECO:0000256" key="1">
    <source>
        <dbReference type="SAM" id="MobiDB-lite"/>
    </source>
</evidence>
<comment type="caution">
    <text evidence="2">The sequence shown here is derived from an EMBL/GenBank/DDBJ whole genome shotgun (WGS) entry which is preliminary data.</text>
</comment>
<proteinExistence type="predicted"/>
<accession>A0A964V0K6</accession>
<dbReference type="Proteomes" id="UP000713222">
    <property type="component" value="Unassembled WGS sequence"/>
</dbReference>